<dbReference type="InterPro" id="IPR013815">
    <property type="entry name" value="ATP_grasp_subdomain_1"/>
</dbReference>
<keyword evidence="13 15" id="KW-0961">Cell wall biogenesis/degradation</keyword>
<dbReference type="InterPro" id="IPR011095">
    <property type="entry name" value="Dala_Dala_lig_C"/>
</dbReference>
<feature type="domain" description="ATP-grasp" evidence="17">
    <location>
        <begin position="104"/>
        <end position="309"/>
    </location>
</feature>
<evidence type="ECO:0000259" key="17">
    <source>
        <dbReference type="PROSITE" id="PS50975"/>
    </source>
</evidence>
<dbReference type="EC" id="6.3.2.4" evidence="6 15"/>
<dbReference type="InterPro" id="IPR000291">
    <property type="entry name" value="D-Ala_lig_Van_CS"/>
</dbReference>
<reference evidence="18 19" key="1">
    <citation type="journal article" date="2021" name="Sci. Rep.">
        <title>The distribution of antibiotic resistance genes in chicken gut microbiota commensals.</title>
        <authorList>
            <person name="Juricova H."/>
            <person name="Matiasovicova J."/>
            <person name="Kubasova T."/>
            <person name="Cejkova D."/>
            <person name="Rychlik I."/>
        </authorList>
    </citation>
    <scope>NUCLEOTIDE SEQUENCE [LARGE SCALE GENOMIC DNA]</scope>
    <source>
        <strain evidence="18 19">An829</strain>
    </source>
</reference>
<dbReference type="InterPro" id="IPR011127">
    <property type="entry name" value="Dala_Dala_lig_N"/>
</dbReference>
<comment type="similarity">
    <text evidence="5 15">Belongs to the D-alanine--D-alanine ligase family.</text>
</comment>
<dbReference type="Gene3D" id="3.40.50.20">
    <property type="match status" value="1"/>
</dbReference>
<evidence type="ECO:0000256" key="11">
    <source>
        <dbReference type="ARBA" id="ARBA00022960"/>
    </source>
</evidence>
<evidence type="ECO:0000256" key="3">
    <source>
        <dbReference type="ARBA" id="ARBA00003921"/>
    </source>
</evidence>
<dbReference type="PANTHER" id="PTHR23132">
    <property type="entry name" value="D-ALANINE--D-ALANINE LIGASE"/>
    <property type="match status" value="1"/>
</dbReference>
<evidence type="ECO:0000256" key="8">
    <source>
        <dbReference type="ARBA" id="ARBA00022598"/>
    </source>
</evidence>
<protein>
    <recommendedName>
        <fullName evidence="6 15">D-alanine--D-alanine ligase</fullName>
        <ecNumber evidence="6 15">6.3.2.4</ecNumber>
    </recommendedName>
    <alternativeName>
        <fullName evidence="15">D-Ala-D-Ala ligase</fullName>
    </alternativeName>
    <alternativeName>
        <fullName evidence="15">D-alanylalanine synthetase</fullName>
    </alternativeName>
</protein>
<keyword evidence="10 16" id="KW-0067">ATP-binding</keyword>
<dbReference type="EMBL" id="JACJJC010000002">
    <property type="protein sequence ID" value="MBM6703327.1"/>
    <property type="molecule type" value="Genomic_DNA"/>
</dbReference>
<dbReference type="PIRSF" id="PIRSF039102">
    <property type="entry name" value="Ddl/VanB"/>
    <property type="match status" value="1"/>
</dbReference>
<dbReference type="SUPFAM" id="SSF56059">
    <property type="entry name" value="Glutathione synthetase ATP-binding domain-like"/>
    <property type="match status" value="1"/>
</dbReference>
<comment type="cofactor">
    <cofactor evidence="2">
        <name>Mg(2+)</name>
        <dbReference type="ChEBI" id="CHEBI:18420"/>
    </cofactor>
</comment>
<dbReference type="Proteomes" id="UP000715095">
    <property type="component" value="Unassembled WGS sequence"/>
</dbReference>
<keyword evidence="11 15" id="KW-0133">Cell shape</keyword>
<dbReference type="RefSeq" id="WP_205101794.1">
    <property type="nucleotide sequence ID" value="NZ_JACJJC010000002.1"/>
</dbReference>
<proteinExistence type="inferred from homology"/>
<dbReference type="NCBIfam" id="NF002378">
    <property type="entry name" value="PRK01372.1"/>
    <property type="match status" value="1"/>
</dbReference>
<evidence type="ECO:0000256" key="5">
    <source>
        <dbReference type="ARBA" id="ARBA00010871"/>
    </source>
</evidence>
<evidence type="ECO:0000256" key="4">
    <source>
        <dbReference type="ARBA" id="ARBA00004496"/>
    </source>
</evidence>
<accession>A0ABS2DPS1</accession>
<comment type="caution">
    <text evidence="18">The sequence shown here is derived from an EMBL/GenBank/DDBJ whole genome shotgun (WGS) entry which is preliminary data.</text>
</comment>
<comment type="subcellular location">
    <subcellularLocation>
        <location evidence="4 15">Cytoplasm</location>
    </subcellularLocation>
</comment>
<dbReference type="PROSITE" id="PS50975">
    <property type="entry name" value="ATP_GRASP"/>
    <property type="match status" value="1"/>
</dbReference>
<dbReference type="NCBIfam" id="TIGR01205">
    <property type="entry name" value="D_ala_D_alaTIGR"/>
    <property type="match status" value="1"/>
</dbReference>
<sequence length="314" mass="33189">MTESKKRVVVFMGGISAEREVSLMSGQGVAAALVERGFDVTTFDPATDAFETLEDGKFDAAFIALHGKLGEDGSVQGLLNCLGIPYTGPGVQASAVAMDKELTKLVWRAAGIPVPAGVRMTKREAADAARIERLIADFGAEGLVVKPERDGSSIGVTKLVKAALSAEALREAIELAAGEEGAALVEEYVHGREFTIALLDGKALPVIEIRAPEGAYDYQNKYFTNVTEYDCPAALDAEKSAELAALSERAFAALGCRGWARVDALSRPDGSFVLLEINTSPGMTPHSLVPMAARAVGLDYPALCERVLSLADLD</sequence>
<dbReference type="GO" id="GO:0016874">
    <property type="term" value="F:ligase activity"/>
    <property type="evidence" value="ECO:0007669"/>
    <property type="project" value="UniProtKB-KW"/>
</dbReference>
<comment type="catalytic activity">
    <reaction evidence="14 15">
        <text>2 D-alanine + ATP = D-alanyl-D-alanine + ADP + phosphate + H(+)</text>
        <dbReference type="Rhea" id="RHEA:11224"/>
        <dbReference type="ChEBI" id="CHEBI:15378"/>
        <dbReference type="ChEBI" id="CHEBI:30616"/>
        <dbReference type="ChEBI" id="CHEBI:43474"/>
        <dbReference type="ChEBI" id="CHEBI:57416"/>
        <dbReference type="ChEBI" id="CHEBI:57822"/>
        <dbReference type="ChEBI" id="CHEBI:456216"/>
        <dbReference type="EC" id="6.3.2.4"/>
    </reaction>
</comment>
<evidence type="ECO:0000256" key="9">
    <source>
        <dbReference type="ARBA" id="ARBA00022741"/>
    </source>
</evidence>
<evidence type="ECO:0000256" key="14">
    <source>
        <dbReference type="ARBA" id="ARBA00047614"/>
    </source>
</evidence>
<comment type="function">
    <text evidence="3 15">Cell wall formation.</text>
</comment>
<gene>
    <name evidence="15" type="primary">ddl</name>
    <name evidence="18" type="ORF">H6A60_02240</name>
</gene>
<evidence type="ECO:0000256" key="6">
    <source>
        <dbReference type="ARBA" id="ARBA00012216"/>
    </source>
</evidence>
<dbReference type="PROSITE" id="PS00844">
    <property type="entry name" value="DALA_DALA_LIGASE_2"/>
    <property type="match status" value="1"/>
</dbReference>
<keyword evidence="8 15" id="KW-0436">Ligase</keyword>
<dbReference type="Gene3D" id="3.30.1490.20">
    <property type="entry name" value="ATP-grasp fold, A domain"/>
    <property type="match status" value="1"/>
</dbReference>
<organism evidence="18 19">
    <name type="scientific">Sutterella massiliensis</name>
    <dbReference type="NCBI Taxonomy" id="1816689"/>
    <lineage>
        <taxon>Bacteria</taxon>
        <taxon>Pseudomonadati</taxon>
        <taxon>Pseudomonadota</taxon>
        <taxon>Betaproteobacteria</taxon>
        <taxon>Burkholderiales</taxon>
        <taxon>Sutterellaceae</taxon>
        <taxon>Sutterella</taxon>
    </lineage>
</organism>
<comment type="pathway">
    <text evidence="15">Cell wall biogenesis; peptidoglycan biosynthesis.</text>
</comment>
<evidence type="ECO:0000313" key="19">
    <source>
        <dbReference type="Proteomes" id="UP000715095"/>
    </source>
</evidence>
<evidence type="ECO:0000256" key="7">
    <source>
        <dbReference type="ARBA" id="ARBA00022490"/>
    </source>
</evidence>
<dbReference type="Gene3D" id="3.30.470.20">
    <property type="entry name" value="ATP-grasp fold, B domain"/>
    <property type="match status" value="1"/>
</dbReference>
<keyword evidence="7 15" id="KW-0963">Cytoplasm</keyword>
<comment type="cofactor">
    <cofactor evidence="1">
        <name>Mn(2+)</name>
        <dbReference type="ChEBI" id="CHEBI:29035"/>
    </cofactor>
</comment>
<dbReference type="Pfam" id="PF01820">
    <property type="entry name" value="Dala_Dala_lig_N"/>
    <property type="match status" value="1"/>
</dbReference>
<evidence type="ECO:0000256" key="2">
    <source>
        <dbReference type="ARBA" id="ARBA00001946"/>
    </source>
</evidence>
<evidence type="ECO:0000256" key="16">
    <source>
        <dbReference type="PROSITE-ProRule" id="PRU00409"/>
    </source>
</evidence>
<dbReference type="Pfam" id="PF07478">
    <property type="entry name" value="Dala_Dala_lig_C"/>
    <property type="match status" value="1"/>
</dbReference>
<name>A0ABS2DPS1_9BURK</name>
<dbReference type="PROSITE" id="PS00843">
    <property type="entry name" value="DALA_DALA_LIGASE_1"/>
    <property type="match status" value="1"/>
</dbReference>
<evidence type="ECO:0000256" key="13">
    <source>
        <dbReference type="ARBA" id="ARBA00023316"/>
    </source>
</evidence>
<dbReference type="InterPro" id="IPR005905">
    <property type="entry name" value="D_ala_D_ala"/>
</dbReference>
<dbReference type="HAMAP" id="MF_00047">
    <property type="entry name" value="Dala_Dala_lig"/>
    <property type="match status" value="1"/>
</dbReference>
<dbReference type="InterPro" id="IPR011761">
    <property type="entry name" value="ATP-grasp"/>
</dbReference>
<dbReference type="InterPro" id="IPR016185">
    <property type="entry name" value="PreATP-grasp_dom_sf"/>
</dbReference>
<evidence type="ECO:0000313" key="18">
    <source>
        <dbReference type="EMBL" id="MBM6703327.1"/>
    </source>
</evidence>
<evidence type="ECO:0000256" key="12">
    <source>
        <dbReference type="ARBA" id="ARBA00022984"/>
    </source>
</evidence>
<dbReference type="PANTHER" id="PTHR23132:SF23">
    <property type="entry name" value="D-ALANINE--D-ALANINE LIGASE B"/>
    <property type="match status" value="1"/>
</dbReference>
<keyword evidence="12 15" id="KW-0573">Peptidoglycan synthesis</keyword>
<keyword evidence="19" id="KW-1185">Reference proteome</keyword>
<evidence type="ECO:0000256" key="10">
    <source>
        <dbReference type="ARBA" id="ARBA00022840"/>
    </source>
</evidence>
<dbReference type="SUPFAM" id="SSF52440">
    <property type="entry name" value="PreATP-grasp domain"/>
    <property type="match status" value="1"/>
</dbReference>
<keyword evidence="9 16" id="KW-0547">Nucleotide-binding</keyword>
<evidence type="ECO:0000256" key="15">
    <source>
        <dbReference type="HAMAP-Rule" id="MF_00047"/>
    </source>
</evidence>
<evidence type="ECO:0000256" key="1">
    <source>
        <dbReference type="ARBA" id="ARBA00001936"/>
    </source>
</evidence>